<dbReference type="AlphaFoldDB" id="A0AAV5GK03"/>
<dbReference type="CDD" id="cd09917">
    <property type="entry name" value="F-box_SF"/>
    <property type="match status" value="1"/>
</dbReference>
<dbReference type="Proteomes" id="UP001342314">
    <property type="component" value="Unassembled WGS sequence"/>
</dbReference>
<evidence type="ECO:0000313" key="3">
    <source>
        <dbReference type="Proteomes" id="UP001342314"/>
    </source>
</evidence>
<gene>
    <name evidence="2" type="ORF">Rhopal_003818-T1</name>
</gene>
<keyword evidence="3" id="KW-1185">Reference proteome</keyword>
<organism evidence="2 3">
    <name type="scientific">Rhodotorula paludigena</name>
    <dbReference type="NCBI Taxonomy" id="86838"/>
    <lineage>
        <taxon>Eukaryota</taxon>
        <taxon>Fungi</taxon>
        <taxon>Dikarya</taxon>
        <taxon>Basidiomycota</taxon>
        <taxon>Pucciniomycotina</taxon>
        <taxon>Microbotryomycetes</taxon>
        <taxon>Sporidiobolales</taxon>
        <taxon>Sporidiobolaceae</taxon>
        <taxon>Rhodotorula</taxon>
    </lineage>
</organism>
<reference evidence="2 3" key="1">
    <citation type="submission" date="2021-12" db="EMBL/GenBank/DDBJ databases">
        <title>High titer production of polyol ester of fatty acids by Rhodotorula paludigena BS15 towards product separation-free biomass refinery.</title>
        <authorList>
            <person name="Mano J."/>
            <person name="Ono H."/>
            <person name="Tanaka T."/>
            <person name="Naito K."/>
            <person name="Sushida H."/>
            <person name="Ike M."/>
            <person name="Tokuyasu K."/>
            <person name="Kitaoka M."/>
        </authorList>
    </citation>
    <scope>NUCLEOTIDE SEQUENCE [LARGE SCALE GENOMIC DNA]</scope>
    <source>
        <strain evidence="2 3">BS15</strain>
    </source>
</reference>
<evidence type="ECO:0000259" key="1">
    <source>
        <dbReference type="Pfam" id="PF12937"/>
    </source>
</evidence>
<sequence length="345" mass="38136">MAVPSDDSAVHAKPPCYIHRLPHELLLEILSRLVPSPPQVPAHEVRDITASRAAAEKQCAILARLRLVCGQWNEICSSLADTVVLRFNARSGSSSLPTSPPPYKVRKVLLQIESLDATLVIAPDWLVDLVEPEATLFVHCTRPGTSEIGPPSSLWHQLRRVQTGGDDLKTIRLHNAIHFEDIPPLKVIALQVGVSSRHFHFSAADHFLEQVRNGHLLERLSTAAPASFNDAACELLPNLTNLSYLRIFRSGDTPASQNDPRFWSFTTLANKVVELLTPPDRAADLALHVEVVVGGTLRKYDVAQRTAVEALRMAMANMLEKEKALLTVDLLYHPRPFRAFPLLAA</sequence>
<protein>
    <recommendedName>
        <fullName evidence="1">F-box domain-containing protein</fullName>
    </recommendedName>
</protein>
<feature type="domain" description="F-box" evidence="1">
    <location>
        <begin position="18"/>
        <end position="78"/>
    </location>
</feature>
<proteinExistence type="predicted"/>
<name>A0AAV5GK03_9BASI</name>
<evidence type="ECO:0000313" key="2">
    <source>
        <dbReference type="EMBL" id="GJN90804.1"/>
    </source>
</evidence>
<dbReference type="EMBL" id="BQKY01000007">
    <property type="protein sequence ID" value="GJN90804.1"/>
    <property type="molecule type" value="Genomic_DNA"/>
</dbReference>
<dbReference type="Pfam" id="PF12937">
    <property type="entry name" value="F-box-like"/>
    <property type="match status" value="1"/>
</dbReference>
<accession>A0AAV5GK03</accession>
<comment type="caution">
    <text evidence="2">The sequence shown here is derived from an EMBL/GenBank/DDBJ whole genome shotgun (WGS) entry which is preliminary data.</text>
</comment>
<dbReference type="Gene3D" id="1.20.1280.50">
    <property type="match status" value="1"/>
</dbReference>
<dbReference type="InterPro" id="IPR001810">
    <property type="entry name" value="F-box_dom"/>
</dbReference>